<name>A0A0P9KL44_9PSED</name>
<gene>
    <name evidence="3" type="ORF">ALQ84_200133</name>
</gene>
<dbReference type="InterPro" id="IPR049599">
    <property type="entry name" value="TraX-like"/>
</dbReference>
<organism evidence="3 4">
    <name type="scientific">Pseudomonas caricapapayae</name>
    <dbReference type="NCBI Taxonomy" id="46678"/>
    <lineage>
        <taxon>Bacteria</taxon>
        <taxon>Pseudomonadati</taxon>
        <taxon>Pseudomonadota</taxon>
        <taxon>Gammaproteobacteria</taxon>
        <taxon>Pseudomonadales</taxon>
        <taxon>Pseudomonadaceae</taxon>
        <taxon>Pseudomonas</taxon>
    </lineage>
</organism>
<dbReference type="AlphaFoldDB" id="A0A0P9KL44"/>
<comment type="caution">
    <text evidence="3">The sequence shown here is derived from an EMBL/GenBank/DDBJ whole genome shotgun (WGS) entry which is preliminary data.</text>
</comment>
<dbReference type="NCBIfam" id="NF033887">
    <property type="entry name" value="conj_TraX"/>
    <property type="match status" value="1"/>
</dbReference>
<protein>
    <recommendedName>
        <fullName evidence="5">TraX protein</fullName>
    </recommendedName>
</protein>
<feature type="transmembrane region" description="Helical" evidence="2">
    <location>
        <begin position="105"/>
        <end position="127"/>
    </location>
</feature>
<evidence type="ECO:0000313" key="4">
    <source>
        <dbReference type="Proteomes" id="UP000278587"/>
    </source>
</evidence>
<feature type="region of interest" description="Disordered" evidence="1">
    <location>
        <begin position="1"/>
        <end position="26"/>
    </location>
</feature>
<evidence type="ECO:0008006" key="5">
    <source>
        <dbReference type="Google" id="ProtNLM"/>
    </source>
</evidence>
<proteinExistence type="predicted"/>
<dbReference type="OrthoDB" id="6638409at2"/>
<dbReference type="Proteomes" id="UP000278587">
    <property type="component" value="Unassembled WGS sequence"/>
</dbReference>
<keyword evidence="2" id="KW-0812">Transmembrane</keyword>
<accession>A0A0P9KL44</accession>
<evidence type="ECO:0000256" key="2">
    <source>
        <dbReference type="SAM" id="Phobius"/>
    </source>
</evidence>
<evidence type="ECO:0000256" key="1">
    <source>
        <dbReference type="SAM" id="MobiDB-lite"/>
    </source>
</evidence>
<feature type="transmembrane region" description="Helical" evidence="2">
    <location>
        <begin position="139"/>
        <end position="162"/>
    </location>
</feature>
<evidence type="ECO:0000313" key="3">
    <source>
        <dbReference type="EMBL" id="RMM08018.1"/>
    </source>
</evidence>
<dbReference type="RefSeq" id="WP_055007575.1">
    <property type="nucleotide sequence ID" value="NZ_LJPW01000005.1"/>
</dbReference>
<sequence length="200" mass="22346">MATDPDATKPVDEQSPPHDKPSDTPLRRVGHVGLSILNPFSDLAVLYRRGMKPAVHKLKLLKSLLTPPSATTEADAVGVSWREAVARSGRSIEQLLTSYNRIRTAWWCLMMVSACLSVLLLAMLLLANFSLPLSTFLRATVTLLVLVAIASLGFVKTLIATYRLWQLQKRRVSVAERGTFNDFLVETRWRQLVLTRGHLQ</sequence>
<reference evidence="3 4" key="1">
    <citation type="submission" date="2018-08" db="EMBL/GenBank/DDBJ databases">
        <title>Recombination of ecologically and evolutionarily significant loci maintains genetic cohesion in the Pseudomonas syringae species complex.</title>
        <authorList>
            <person name="Dillon M."/>
            <person name="Thakur S."/>
            <person name="Almeida R.N.D."/>
            <person name="Weir B.S."/>
            <person name="Guttman D.S."/>
        </authorList>
    </citation>
    <scope>NUCLEOTIDE SEQUENCE [LARGE SCALE GENOMIC DNA]</scope>
    <source>
        <strain evidence="3 4">ICMP 4086</strain>
    </source>
</reference>
<keyword evidence="2" id="KW-0472">Membrane</keyword>
<dbReference type="EMBL" id="RBOC01000128">
    <property type="protein sequence ID" value="RMM08018.1"/>
    <property type="molecule type" value="Genomic_DNA"/>
</dbReference>
<keyword evidence="2" id="KW-1133">Transmembrane helix</keyword>